<evidence type="ECO:0000256" key="2">
    <source>
        <dbReference type="ARBA" id="ARBA00022964"/>
    </source>
</evidence>
<dbReference type="PROSITE" id="PS51393">
    <property type="entry name" value="LIPOXYGENASE_3"/>
    <property type="match status" value="1"/>
</dbReference>
<dbReference type="GO" id="GO:0034440">
    <property type="term" value="P:lipid oxidation"/>
    <property type="evidence" value="ECO:0007669"/>
    <property type="project" value="InterPro"/>
</dbReference>
<keyword evidence="1" id="KW-0479">Metal-binding</keyword>
<keyword evidence="2" id="KW-0223">Dioxygenase</keyword>
<evidence type="ECO:0000256" key="4">
    <source>
        <dbReference type="SAM" id="MobiDB-lite"/>
    </source>
</evidence>
<dbReference type="InterPro" id="IPR013819">
    <property type="entry name" value="LipOase_C"/>
</dbReference>
<dbReference type="SUPFAM" id="SSF48484">
    <property type="entry name" value="Lipoxigenase"/>
    <property type="match status" value="4"/>
</dbReference>
<feature type="domain" description="Lipoxygenase" evidence="5">
    <location>
        <begin position="1"/>
        <end position="521"/>
    </location>
</feature>
<dbReference type="PRINTS" id="PR00087">
    <property type="entry name" value="LIPOXYGENASE"/>
</dbReference>
<protein>
    <recommendedName>
        <fullName evidence="5">Lipoxygenase domain-containing protein</fullName>
    </recommendedName>
</protein>
<dbReference type="Gene3D" id="4.10.375.10">
    <property type="entry name" value="Lipoxygenase-1, Domain 2"/>
    <property type="match status" value="2"/>
</dbReference>
<gene>
    <name evidence="6" type="ORF">EZV62_007295</name>
</gene>
<dbReference type="InterPro" id="IPR036226">
    <property type="entry name" value="LipOase_C_sf"/>
</dbReference>
<dbReference type="InterPro" id="IPR000907">
    <property type="entry name" value="LipOase"/>
</dbReference>
<dbReference type="GO" id="GO:0016702">
    <property type="term" value="F:oxidoreductase activity, acting on single donors with incorporation of molecular oxygen, incorporation of two atoms of oxygen"/>
    <property type="evidence" value="ECO:0007669"/>
    <property type="project" value="InterPro"/>
</dbReference>
<evidence type="ECO:0000256" key="1">
    <source>
        <dbReference type="ARBA" id="ARBA00022723"/>
    </source>
</evidence>
<accession>A0A5C7I9Q3</accession>
<name>A0A5C7I9Q3_9ROSI</name>
<dbReference type="PRINTS" id="PR00468">
    <property type="entry name" value="PLTLPOXGNASE"/>
</dbReference>
<dbReference type="Gene3D" id="1.20.245.10">
    <property type="entry name" value="Lipoxygenase-1, Domain 5"/>
    <property type="match status" value="2"/>
</dbReference>
<feature type="region of interest" description="Disordered" evidence="4">
    <location>
        <begin position="300"/>
        <end position="325"/>
    </location>
</feature>
<dbReference type="Proteomes" id="UP000323000">
    <property type="component" value="Chromosome 3"/>
</dbReference>
<evidence type="ECO:0000256" key="3">
    <source>
        <dbReference type="ARBA" id="ARBA00023002"/>
    </source>
</evidence>
<keyword evidence="3" id="KW-0560">Oxidoreductase</keyword>
<dbReference type="EMBL" id="VAHF01000003">
    <property type="protein sequence ID" value="TXG66020.1"/>
    <property type="molecule type" value="Genomic_DNA"/>
</dbReference>
<dbReference type="InterPro" id="IPR001246">
    <property type="entry name" value="LipOase_plant"/>
</dbReference>
<dbReference type="Gene3D" id="3.10.450.60">
    <property type="match status" value="1"/>
</dbReference>
<dbReference type="Gene3D" id="4.10.372.10">
    <property type="entry name" value="Lipoxygenase-1, Domain 3"/>
    <property type="match status" value="1"/>
</dbReference>
<organism evidence="6 7">
    <name type="scientific">Acer yangbiense</name>
    <dbReference type="NCBI Taxonomy" id="1000413"/>
    <lineage>
        <taxon>Eukaryota</taxon>
        <taxon>Viridiplantae</taxon>
        <taxon>Streptophyta</taxon>
        <taxon>Embryophyta</taxon>
        <taxon>Tracheophyta</taxon>
        <taxon>Spermatophyta</taxon>
        <taxon>Magnoliopsida</taxon>
        <taxon>eudicotyledons</taxon>
        <taxon>Gunneridae</taxon>
        <taxon>Pentapetalae</taxon>
        <taxon>rosids</taxon>
        <taxon>malvids</taxon>
        <taxon>Sapindales</taxon>
        <taxon>Sapindaceae</taxon>
        <taxon>Hippocastanoideae</taxon>
        <taxon>Acereae</taxon>
        <taxon>Acer</taxon>
    </lineage>
</organism>
<evidence type="ECO:0000313" key="6">
    <source>
        <dbReference type="EMBL" id="TXG66020.1"/>
    </source>
</evidence>
<dbReference type="OrthoDB" id="407298at2759"/>
<reference evidence="7" key="1">
    <citation type="journal article" date="2019" name="Gigascience">
        <title>De novo genome assembly of the endangered Acer yangbiense, a plant species with extremely small populations endemic to Yunnan Province, China.</title>
        <authorList>
            <person name="Yang J."/>
            <person name="Wariss H.M."/>
            <person name="Tao L."/>
            <person name="Zhang R."/>
            <person name="Yun Q."/>
            <person name="Hollingsworth P."/>
            <person name="Dao Z."/>
            <person name="Luo G."/>
            <person name="Guo H."/>
            <person name="Ma Y."/>
            <person name="Sun W."/>
        </authorList>
    </citation>
    <scope>NUCLEOTIDE SEQUENCE [LARGE SCALE GENOMIC DNA]</scope>
    <source>
        <strain evidence="7">cv. Malutang</strain>
    </source>
</reference>
<dbReference type="GO" id="GO:0046872">
    <property type="term" value="F:metal ion binding"/>
    <property type="evidence" value="ECO:0007669"/>
    <property type="project" value="UniProtKB-KW"/>
</dbReference>
<dbReference type="PANTHER" id="PTHR11771">
    <property type="entry name" value="LIPOXYGENASE"/>
    <property type="match status" value="1"/>
</dbReference>
<dbReference type="AlphaFoldDB" id="A0A5C7I9Q3"/>
<dbReference type="Pfam" id="PF00305">
    <property type="entry name" value="Lipoxygenase"/>
    <property type="match status" value="6"/>
</dbReference>
<keyword evidence="7" id="KW-1185">Reference proteome</keyword>
<proteinExistence type="predicted"/>
<comment type="caution">
    <text evidence="6">The sequence shown here is derived from an EMBL/GenBank/DDBJ whole genome shotgun (WGS) entry which is preliminary data.</text>
</comment>
<sequence length="521" mass="59524">MVFRGDEKGGLQEWDRVYENSYHSNLGNPDKDHQKYTRKILRGSVEYPYPRRARTGLLPTESDPESESSLSFLMSLNIYVPRDERFGQLKTSDFLAFALKSIFQYPKSSLEAIDEDKSAWRSDEDFAREMLAGVNPVLIRLLEEFPPASKLDSKLYGDQNSTAIKKNKLFILDHHDPLMPYLRKINTNTSTKTYATRSILFLKAYVTVNDSGYHQLISHWLNTNAVIEPFMIATNRQLSSCTCIDNKQGILQMKFTLDKEISEWTSDQEPLQAFEEFGNKLAKIEENILSMNKDPKLKNRSVEYPYPRRARTGLPPTESDPDSESSLPFLMSLNIYVPRDERFGQLKMSDFLAFALKSSLEAIDGTPNEFDSFQDVLKLYEGGAYIPDSLEFPPASKLDSKLYGDQNSTVTAKHIESNLNGLTVNEKELLTPEYAELESNPDKAFLKTITSQLQTVVGNSVIEILSRHSTDEVYLGQRDIYISEWTSDQEPLQAFEEFGNKLAKIEENILAMNKDPKLKNR</sequence>
<dbReference type="InterPro" id="IPR027433">
    <property type="entry name" value="Lipoxygenase_dom_3"/>
</dbReference>
<evidence type="ECO:0000313" key="7">
    <source>
        <dbReference type="Proteomes" id="UP000323000"/>
    </source>
</evidence>
<evidence type="ECO:0000259" key="5">
    <source>
        <dbReference type="PROSITE" id="PS51393"/>
    </source>
</evidence>